<evidence type="ECO:0000256" key="1">
    <source>
        <dbReference type="SAM" id="MobiDB-lite"/>
    </source>
</evidence>
<protein>
    <submittedName>
        <fullName evidence="2">(pine wood nematode) hypothetical protein</fullName>
    </submittedName>
</protein>
<reference evidence="2" key="1">
    <citation type="submission" date="2020-09" db="EMBL/GenBank/DDBJ databases">
        <authorList>
            <person name="Kikuchi T."/>
        </authorList>
    </citation>
    <scope>NUCLEOTIDE SEQUENCE</scope>
    <source>
        <strain evidence="2">Ka4C1</strain>
    </source>
</reference>
<evidence type="ECO:0000313" key="2">
    <source>
        <dbReference type="EMBL" id="CAD5215671.1"/>
    </source>
</evidence>
<dbReference type="EMBL" id="CAJFCV020000002">
    <property type="protein sequence ID" value="CAG9097660.1"/>
    <property type="molecule type" value="Genomic_DNA"/>
</dbReference>
<accession>A0A811KJM1</accession>
<dbReference type="EMBL" id="CAJFDI010000002">
    <property type="protein sequence ID" value="CAD5215671.1"/>
    <property type="molecule type" value="Genomic_DNA"/>
</dbReference>
<dbReference type="AlphaFoldDB" id="A0A811KJM1"/>
<organism evidence="2 3">
    <name type="scientific">Bursaphelenchus xylophilus</name>
    <name type="common">Pinewood nematode worm</name>
    <name type="synonym">Aphelenchoides xylophilus</name>
    <dbReference type="NCBI Taxonomy" id="6326"/>
    <lineage>
        <taxon>Eukaryota</taxon>
        <taxon>Metazoa</taxon>
        <taxon>Ecdysozoa</taxon>
        <taxon>Nematoda</taxon>
        <taxon>Chromadorea</taxon>
        <taxon>Rhabditida</taxon>
        <taxon>Tylenchina</taxon>
        <taxon>Tylenchomorpha</taxon>
        <taxon>Aphelenchoidea</taxon>
        <taxon>Aphelenchoididae</taxon>
        <taxon>Bursaphelenchus</taxon>
    </lineage>
</organism>
<evidence type="ECO:0000313" key="3">
    <source>
        <dbReference type="Proteomes" id="UP000659654"/>
    </source>
</evidence>
<gene>
    <name evidence="2" type="ORF">BXYJ_LOCUS4146</name>
</gene>
<feature type="region of interest" description="Disordered" evidence="1">
    <location>
        <begin position="58"/>
        <end position="185"/>
    </location>
</feature>
<comment type="caution">
    <text evidence="2">The sequence shown here is derived from an EMBL/GenBank/DDBJ whole genome shotgun (WGS) entry which is preliminary data.</text>
</comment>
<name>A0A811KJM1_BURXY</name>
<dbReference type="OrthoDB" id="5800741at2759"/>
<feature type="compositionally biased region" description="Polar residues" evidence="1">
    <location>
        <begin position="103"/>
        <end position="126"/>
    </location>
</feature>
<feature type="compositionally biased region" description="Low complexity" evidence="1">
    <location>
        <begin position="70"/>
        <end position="81"/>
    </location>
</feature>
<feature type="region of interest" description="Disordered" evidence="1">
    <location>
        <begin position="221"/>
        <end position="247"/>
    </location>
</feature>
<dbReference type="Proteomes" id="UP000582659">
    <property type="component" value="Unassembled WGS sequence"/>
</dbReference>
<dbReference type="Proteomes" id="UP000659654">
    <property type="component" value="Unassembled WGS sequence"/>
</dbReference>
<feature type="compositionally biased region" description="Polar residues" evidence="1">
    <location>
        <begin position="153"/>
        <end position="173"/>
    </location>
</feature>
<proteinExistence type="predicted"/>
<sequence length="455" mass="50393">MALVIQAMTSAECSMGLRSFLQDEPLSANHLKSDRSRICEELEIKNLMDSAHEYEAKPKTSVDYGTHEGSSSTSSSSVCSTNGVRPARRDSNGSKVIPVIQSKIIQKQPSRTPSTASTSISSNGTVRQHKHDKARPEHTEPTVLVTSHHRSSQHIQNPVSSQTNEGLIESSLSRPRRDSQDSQLADAEVCEALRNRRCRTTSEEMADEDVLLDEDCGANEDFGNNEAGRGIHSRRRVSPETPSPETVRGFKMCAPNKTQVLNYIATTKSLCIRRAGTELQVTDTTGFPLLDVWQKTSCFSSTWVLESYGRTVLLLTDSGRSWKPWNFNQPKSNFLEVTDEEDEIVGYFQVGEPFVVQNKDRTPIARFMGYESGDGRTILFQCVLECSGEEVGRLEPRKSQLSQLRFSPLAISFQLKLLVLAAAIRIAALPQPAGCPVGNQRVKKRNKKGVCCSIV</sequence>
<keyword evidence="3" id="KW-1185">Reference proteome</keyword>